<evidence type="ECO:0000313" key="3">
    <source>
        <dbReference type="EMBL" id="PYH95957.1"/>
    </source>
</evidence>
<dbReference type="InterPro" id="IPR003615">
    <property type="entry name" value="HNH_nuc"/>
</dbReference>
<reference evidence="3 4" key="1">
    <citation type="submission" date="2018-02" db="EMBL/GenBank/DDBJ databases">
        <title>The genomes of Aspergillus section Nigri reveals drivers in fungal speciation.</title>
        <authorList>
            <consortium name="DOE Joint Genome Institute"/>
            <person name="Vesth T.C."/>
            <person name="Nybo J."/>
            <person name="Theobald S."/>
            <person name="Brandl J."/>
            <person name="Frisvad J.C."/>
            <person name="Nielsen K.F."/>
            <person name="Lyhne E.K."/>
            <person name="Kogle M.E."/>
            <person name="Kuo A."/>
            <person name="Riley R."/>
            <person name="Clum A."/>
            <person name="Nolan M."/>
            <person name="Lipzen A."/>
            <person name="Salamov A."/>
            <person name="Henrissat B."/>
            <person name="Wiebenga A."/>
            <person name="De vries R.P."/>
            <person name="Grigoriev I.V."/>
            <person name="Mortensen U.H."/>
            <person name="Andersen M.R."/>
            <person name="Baker S.E."/>
        </authorList>
    </citation>
    <scope>NUCLEOTIDE SEQUENCE [LARGE SCALE GENOMIC DNA]</scope>
    <source>
        <strain evidence="3 4">CBS 707.79</strain>
    </source>
</reference>
<feature type="region of interest" description="Disordered" evidence="1">
    <location>
        <begin position="262"/>
        <end position="301"/>
    </location>
</feature>
<proteinExistence type="predicted"/>
<dbReference type="VEuPathDB" id="FungiDB:BO71DRAFT_449017"/>
<organism evidence="3 4">
    <name type="scientific">Aspergillus ellipticus CBS 707.79</name>
    <dbReference type="NCBI Taxonomy" id="1448320"/>
    <lineage>
        <taxon>Eukaryota</taxon>
        <taxon>Fungi</taxon>
        <taxon>Dikarya</taxon>
        <taxon>Ascomycota</taxon>
        <taxon>Pezizomycotina</taxon>
        <taxon>Eurotiomycetes</taxon>
        <taxon>Eurotiomycetidae</taxon>
        <taxon>Eurotiales</taxon>
        <taxon>Aspergillaceae</taxon>
        <taxon>Aspergillus</taxon>
        <taxon>Aspergillus subgen. Circumdati</taxon>
    </lineage>
</organism>
<dbReference type="EMBL" id="KZ825845">
    <property type="protein sequence ID" value="PYH95957.1"/>
    <property type="molecule type" value="Genomic_DNA"/>
</dbReference>
<dbReference type="AlphaFoldDB" id="A0A319DPC9"/>
<name>A0A319DPC9_9EURO</name>
<dbReference type="Pfam" id="PF13391">
    <property type="entry name" value="HNH_2"/>
    <property type="match status" value="1"/>
</dbReference>
<sequence length="301" mass="33787">MSRQDSLSPSVSSSDLISLQKYQPLEATDTTVDFLKIVFKFLPLDGQRNLQQDICDCESDDEIRQLEKSLDTGLLRPLLSQGGKTPADSIESLGGYEIDSANRKDKKRLSWDRDFKHPPNEPKASLQAVHILPFSLGVFGNKDERSRMSAVWSNLFRCFPSLRSHNILSMASALHEEFGAFRFILEATPEKNRYKLKTFNRLVIFENHDPIIHADIGRILNASGRAELIERLQYDYGDSESQLAPDGATDIGSLLTVSKLSLLTPNQPRGRADRESKRGAQTPMSSTKNRKHENISPSAVE</sequence>
<gene>
    <name evidence="3" type="ORF">BO71DRAFT_449017</name>
</gene>
<feature type="domain" description="HNH nuclease" evidence="2">
    <location>
        <begin position="122"/>
        <end position="185"/>
    </location>
</feature>
<keyword evidence="4" id="KW-1185">Reference proteome</keyword>
<evidence type="ECO:0000259" key="2">
    <source>
        <dbReference type="Pfam" id="PF13391"/>
    </source>
</evidence>
<dbReference type="STRING" id="1448320.A0A319DPC9"/>
<dbReference type="OrthoDB" id="2104739at2759"/>
<evidence type="ECO:0000256" key="1">
    <source>
        <dbReference type="SAM" id="MobiDB-lite"/>
    </source>
</evidence>
<evidence type="ECO:0000313" key="4">
    <source>
        <dbReference type="Proteomes" id="UP000247810"/>
    </source>
</evidence>
<accession>A0A319DPC9</accession>
<protein>
    <recommendedName>
        <fullName evidence="2">HNH nuclease domain-containing protein</fullName>
    </recommendedName>
</protein>
<dbReference type="Proteomes" id="UP000247810">
    <property type="component" value="Unassembled WGS sequence"/>
</dbReference>